<accession>A0A507QMB9</accession>
<feature type="compositionally biased region" description="Basic and acidic residues" evidence="2">
    <location>
        <begin position="689"/>
        <end position="707"/>
    </location>
</feature>
<feature type="compositionally biased region" description="Acidic residues" evidence="2">
    <location>
        <begin position="429"/>
        <end position="446"/>
    </location>
</feature>
<name>A0A507QMB9_MONPU</name>
<feature type="domain" description="Complex 1 LYR protein" evidence="3">
    <location>
        <begin position="13"/>
        <end position="70"/>
    </location>
</feature>
<sequence length="846" mass="90544">MSVTTLHRDAAFQARSLFRSLLRQSSQFSNYNFREYARRRTKDAFRKHQNETEERQIQELIQEGLRNLRMMKRQTVISQFYQLDKLVIEGQRPGGQRSLKETGGEGGMVRQKDTGSSRSGRQFIDNSTNRGRSGHFDHDIFEGIPVRRWTRQQHTVSQAPKPDESEPKTPGYGGMSSLPELAMPKDSQLLMPASRALLRAARAGCIYIRHVDKDVEDDEKETTDVEDLVAANGMERNFTTRKWALVPRHLEPPETEYLAKRRLGLPALYGASAKVSDGIADNASGPMRRTKFTRVDPATGNISVYEAWVPEGYKIEGEVTGAVQTISASNDADVKPETLAPGTVVEGVGVVDSEGVVVAETSSAAVVTPKRRPPPPKRKAKGFAKGRRKKVMFASGEGVDAAAVHGAHGGSVAGVGEGDASHMSVDPQSEQEYDAEDGEEDEESDSDASMIDVKSPEATTPGPQLSVVSDRHPDTPAPVEKEAEKPSTSASEELSDGTSKGKQDLAVSDIPTAHAPVDDTVMADAEASSNVPEDNLPTVSQQNPETQKYPVPDSVAPGATSPKAAAPDTAALETTDRESAKAEDAVRKSAMPSSVPGAPEPSESKSAQTTTPAAPDSKVPEATQEPAGAPTEKNDQAPSGENVEETSLLPPVIAENIEPQSTEPSSQAQETPNATGTNEKQPEAMQMADKADTSARDPAPECTEQPHHYRPPQTTAANEENDPPIDNNGTGEQFSKIDDPTTAPPQEYGSKSPGPTFSITSSSAPSSPPPSSPSTSALAALEEEQMREEHGQEQRKPDEAAGHAGNDHAGSAPRSPEENIPSGNTPIEESKQDSEDGSKAEAEASN</sequence>
<dbReference type="GO" id="GO:0016226">
    <property type="term" value="P:iron-sulfur cluster assembly"/>
    <property type="evidence" value="ECO:0007669"/>
    <property type="project" value="InterPro"/>
</dbReference>
<dbReference type="CDD" id="cd20264">
    <property type="entry name" value="Complex1_LYR_LYRM4"/>
    <property type="match status" value="1"/>
</dbReference>
<comment type="similarity">
    <text evidence="1">Belongs to the complex I LYR family.</text>
</comment>
<feature type="compositionally biased region" description="Polar residues" evidence="2">
    <location>
        <begin position="658"/>
        <end position="679"/>
    </location>
</feature>
<feature type="compositionally biased region" description="Basic and acidic residues" evidence="2">
    <location>
        <begin position="828"/>
        <end position="846"/>
    </location>
</feature>
<feature type="compositionally biased region" description="Polar residues" evidence="2">
    <location>
        <begin position="486"/>
        <end position="500"/>
    </location>
</feature>
<feature type="compositionally biased region" description="Basic and acidic residues" evidence="2">
    <location>
        <begin position="574"/>
        <end position="587"/>
    </location>
</feature>
<protein>
    <submittedName>
        <fullName evidence="4">LYR motif-containing protein 4</fullName>
    </submittedName>
</protein>
<dbReference type="GO" id="GO:0005739">
    <property type="term" value="C:mitochondrion"/>
    <property type="evidence" value="ECO:0007669"/>
    <property type="project" value="TreeGrafter"/>
</dbReference>
<comment type="caution">
    <text evidence="4">The sequence shown here is derived from an EMBL/GenBank/DDBJ whole genome shotgun (WGS) entry which is preliminary data.</text>
</comment>
<evidence type="ECO:0000256" key="2">
    <source>
        <dbReference type="SAM" id="MobiDB-lite"/>
    </source>
</evidence>
<dbReference type="PANTHER" id="PTHR13166:SF7">
    <property type="entry name" value="LYR MOTIF-CONTAINING PROTEIN 4"/>
    <property type="match status" value="1"/>
</dbReference>
<feature type="compositionally biased region" description="Polar residues" evidence="2">
    <location>
        <begin position="457"/>
        <end position="467"/>
    </location>
</feature>
<dbReference type="GO" id="GO:1990221">
    <property type="term" value="C:L-cysteine desulfurase complex"/>
    <property type="evidence" value="ECO:0007669"/>
    <property type="project" value="TreeGrafter"/>
</dbReference>
<feature type="compositionally biased region" description="Basic and acidic residues" evidence="2">
    <location>
        <begin position="469"/>
        <end position="485"/>
    </location>
</feature>
<organism evidence="4 5">
    <name type="scientific">Monascus purpureus</name>
    <name type="common">Red mold</name>
    <name type="synonym">Monascus anka</name>
    <dbReference type="NCBI Taxonomy" id="5098"/>
    <lineage>
        <taxon>Eukaryota</taxon>
        <taxon>Fungi</taxon>
        <taxon>Dikarya</taxon>
        <taxon>Ascomycota</taxon>
        <taxon>Pezizomycotina</taxon>
        <taxon>Eurotiomycetes</taxon>
        <taxon>Eurotiomycetidae</taxon>
        <taxon>Eurotiales</taxon>
        <taxon>Aspergillaceae</taxon>
        <taxon>Monascus</taxon>
    </lineage>
</organism>
<dbReference type="InterPro" id="IPR045297">
    <property type="entry name" value="Complex1_LYR_LYRM4"/>
</dbReference>
<dbReference type="Pfam" id="PF05347">
    <property type="entry name" value="Complex1_LYR"/>
    <property type="match status" value="1"/>
</dbReference>
<dbReference type="AlphaFoldDB" id="A0A507QMB9"/>
<feature type="region of interest" description="Disordered" evidence="2">
    <location>
        <begin position="364"/>
        <end position="389"/>
    </location>
</feature>
<evidence type="ECO:0000256" key="1">
    <source>
        <dbReference type="ARBA" id="ARBA00009508"/>
    </source>
</evidence>
<reference evidence="4 5" key="1">
    <citation type="submission" date="2019-06" db="EMBL/GenBank/DDBJ databases">
        <title>Wine fermentation using esterase from Monascus purpureus.</title>
        <authorList>
            <person name="Geng C."/>
            <person name="Zhang Y."/>
        </authorList>
    </citation>
    <scope>NUCLEOTIDE SEQUENCE [LARGE SCALE GENOMIC DNA]</scope>
    <source>
        <strain evidence="4">HQ1</strain>
    </source>
</reference>
<feature type="region of interest" description="Disordered" evidence="2">
    <location>
        <begin position="92"/>
        <end position="177"/>
    </location>
</feature>
<feature type="compositionally biased region" description="Polar residues" evidence="2">
    <location>
        <begin position="116"/>
        <end position="131"/>
    </location>
</feature>
<gene>
    <name evidence="4" type="primary">LYRM4</name>
    <name evidence="4" type="ORF">MPDQ_002481</name>
</gene>
<keyword evidence="5" id="KW-1185">Reference proteome</keyword>
<feature type="compositionally biased region" description="Basic residues" evidence="2">
    <location>
        <begin position="369"/>
        <end position="389"/>
    </location>
</feature>
<evidence type="ECO:0000313" key="4">
    <source>
        <dbReference type="EMBL" id="TQB68973.1"/>
    </source>
</evidence>
<evidence type="ECO:0000313" key="5">
    <source>
        <dbReference type="Proteomes" id="UP000319663"/>
    </source>
</evidence>
<dbReference type="InterPro" id="IPR051522">
    <property type="entry name" value="ISC_assembly_LYR"/>
</dbReference>
<evidence type="ECO:0000259" key="3">
    <source>
        <dbReference type="Pfam" id="PF05347"/>
    </source>
</evidence>
<feature type="region of interest" description="Disordered" evidence="2">
    <location>
        <begin position="410"/>
        <end position="846"/>
    </location>
</feature>
<feature type="compositionally biased region" description="Polar residues" evidence="2">
    <location>
        <begin position="527"/>
        <end position="546"/>
    </location>
</feature>
<dbReference type="PANTHER" id="PTHR13166">
    <property type="entry name" value="PROTEIN C6ORF149"/>
    <property type="match status" value="1"/>
</dbReference>
<dbReference type="STRING" id="5098.A0A507QMB9"/>
<dbReference type="InterPro" id="IPR008011">
    <property type="entry name" value="Complex1_LYR_dom"/>
</dbReference>
<proteinExistence type="inferred from homology"/>
<dbReference type="Proteomes" id="UP000319663">
    <property type="component" value="Unassembled WGS sequence"/>
</dbReference>
<feature type="compositionally biased region" description="Basic and acidic residues" evidence="2">
    <location>
        <begin position="787"/>
        <end position="801"/>
    </location>
</feature>
<dbReference type="EMBL" id="VIFY01000179">
    <property type="protein sequence ID" value="TQB68973.1"/>
    <property type="molecule type" value="Genomic_DNA"/>
</dbReference>